<dbReference type="Proteomes" id="UP001295684">
    <property type="component" value="Unassembled WGS sequence"/>
</dbReference>
<sequence length="91" mass="10507">MFEREMKNLSAESIKFIPPQTPAVGIIKTHSSSLLRSCASSGYVIDCVCRRFDLKEVCFLVLEYLDKSIVKFTESLIHFNNFWNISRLIQC</sequence>
<dbReference type="EMBL" id="CAMPGE010023525">
    <property type="protein sequence ID" value="CAI2381457.1"/>
    <property type="molecule type" value="Genomic_DNA"/>
</dbReference>
<evidence type="ECO:0000313" key="2">
    <source>
        <dbReference type="Proteomes" id="UP001295684"/>
    </source>
</evidence>
<accession>A0AAD2D5N6</accession>
<organism evidence="1 2">
    <name type="scientific">Euplotes crassus</name>
    <dbReference type="NCBI Taxonomy" id="5936"/>
    <lineage>
        <taxon>Eukaryota</taxon>
        <taxon>Sar</taxon>
        <taxon>Alveolata</taxon>
        <taxon>Ciliophora</taxon>
        <taxon>Intramacronucleata</taxon>
        <taxon>Spirotrichea</taxon>
        <taxon>Hypotrichia</taxon>
        <taxon>Euplotida</taxon>
        <taxon>Euplotidae</taxon>
        <taxon>Moneuplotes</taxon>
    </lineage>
</organism>
<reference evidence="1" key="1">
    <citation type="submission" date="2023-07" db="EMBL/GenBank/DDBJ databases">
        <authorList>
            <consortium name="AG Swart"/>
            <person name="Singh M."/>
            <person name="Singh A."/>
            <person name="Seah K."/>
            <person name="Emmerich C."/>
        </authorList>
    </citation>
    <scope>NUCLEOTIDE SEQUENCE</scope>
    <source>
        <strain evidence="1">DP1</strain>
    </source>
</reference>
<gene>
    <name evidence="1" type="ORF">ECRASSUSDP1_LOCUS22913</name>
</gene>
<proteinExistence type="predicted"/>
<keyword evidence="2" id="KW-1185">Reference proteome</keyword>
<name>A0AAD2D5N6_EUPCR</name>
<dbReference type="AlphaFoldDB" id="A0AAD2D5N6"/>
<protein>
    <submittedName>
        <fullName evidence="1">Uncharacterized protein</fullName>
    </submittedName>
</protein>
<comment type="caution">
    <text evidence="1">The sequence shown here is derived from an EMBL/GenBank/DDBJ whole genome shotgun (WGS) entry which is preliminary data.</text>
</comment>
<evidence type="ECO:0000313" key="1">
    <source>
        <dbReference type="EMBL" id="CAI2381457.1"/>
    </source>
</evidence>